<dbReference type="GO" id="GO:0007059">
    <property type="term" value="P:chromosome segregation"/>
    <property type="evidence" value="ECO:0007669"/>
    <property type="project" value="TreeGrafter"/>
</dbReference>
<evidence type="ECO:0000313" key="4">
    <source>
        <dbReference type="Proteomes" id="UP001154078"/>
    </source>
</evidence>
<gene>
    <name evidence="3" type="ORF">MELIAE_LOCUS4</name>
</gene>
<comment type="similarity">
    <text evidence="1">Belongs to the SAPAP family.</text>
</comment>
<name>A0A9P0FB41_BRAAE</name>
<protein>
    <recommendedName>
        <fullName evidence="5">Disks large-associated protein 5</fullName>
    </recommendedName>
</protein>
<feature type="region of interest" description="Disordered" evidence="2">
    <location>
        <begin position="299"/>
        <end position="400"/>
    </location>
</feature>
<feature type="compositionally biased region" description="Basic and acidic residues" evidence="2">
    <location>
        <begin position="617"/>
        <end position="626"/>
    </location>
</feature>
<sequence>MDVPEFFKSGLEFHKYALSKDFKQKTLKDRLDNFKNNRKQTRNNTICNNRKIDKNMTPYKTPEPKMGKVNQKNSSNKVNTSLFQNSHPKGSRFEMLQKWKLEKEKRIVQERSKMKPIFKVCHVQDKIGLPDLDKVNNEIKGKPIKKNPTPLKSRFAPANHEFRPPTNIKPIYIDKNRPPSTRLTRQTVIKKEEATKRKLDFNKDFVTNALPVKHNTRNKVASMVNLRKSVSENNLAKTKVTPKKGKGVQHTKKAEMPKSNTKVTTPPKKARGRPKKNPVEIKVEKAPEIKTTNTIKTPKSAIKTQQKLPKIETTRTPKSAIKTQQKIEKTPKTETANTIKTPKSGSKTTKNFEKTPKNSTRTQKNIKKAPCGNNWDVEYNGESSEEKSSIPSTSTIDSNNLEKFTTPEKQENDAFPVYVSPFVTVSRGKNSARKEYQIRNSMSKSLSESPTFENKDVSKHTSPKAGAEYFSRKLEREINRIERVCNEWESYKEESDIPSEALDMIDVAIGQSRLLIAKKFQQFRGLVEQCRTCEYAEKPITCKDLHGFWDMIYMQVEDLDKRFSNLRMLRGNNWEELMPEIKAAVIPVAKRGRPASKKTKASSGLRELIKAQRSKKRDVESGGSDEGKTFDGGYFCVKSPVRGCPGSAKRMSLRMSVLASEAKKRGSSPGLAMMRLSQAIKCGDGLTPGKSILKPEGAKSAKKSVLFKEDLPRISVSKAVLFRDDSSDDSNDENDANRSNLSGPSATRKSSRLNKV</sequence>
<dbReference type="InterPro" id="IPR005026">
    <property type="entry name" value="SAPAP"/>
</dbReference>
<feature type="compositionally biased region" description="Polar residues" evidence="2">
    <location>
        <begin position="333"/>
        <end position="349"/>
    </location>
</feature>
<feature type="compositionally biased region" description="Polar residues" evidence="2">
    <location>
        <begin position="441"/>
        <end position="452"/>
    </location>
</feature>
<dbReference type="GO" id="GO:0008017">
    <property type="term" value="F:microtubule binding"/>
    <property type="evidence" value="ECO:0007669"/>
    <property type="project" value="TreeGrafter"/>
</dbReference>
<dbReference type="GO" id="GO:0023052">
    <property type="term" value="P:signaling"/>
    <property type="evidence" value="ECO:0007669"/>
    <property type="project" value="InterPro"/>
</dbReference>
<dbReference type="Proteomes" id="UP001154078">
    <property type="component" value="Chromosome 1"/>
</dbReference>
<dbReference type="GO" id="GO:0031616">
    <property type="term" value="C:spindle pole centrosome"/>
    <property type="evidence" value="ECO:0007669"/>
    <property type="project" value="TreeGrafter"/>
</dbReference>
<dbReference type="Pfam" id="PF03359">
    <property type="entry name" value="GKAP"/>
    <property type="match status" value="1"/>
</dbReference>
<dbReference type="AlphaFoldDB" id="A0A9P0FB41"/>
<dbReference type="GO" id="GO:0051642">
    <property type="term" value="P:centrosome localization"/>
    <property type="evidence" value="ECO:0007669"/>
    <property type="project" value="TreeGrafter"/>
</dbReference>
<evidence type="ECO:0000313" key="3">
    <source>
        <dbReference type="EMBL" id="CAH0545634.1"/>
    </source>
</evidence>
<evidence type="ECO:0000256" key="1">
    <source>
        <dbReference type="ARBA" id="ARBA00008839"/>
    </source>
</evidence>
<evidence type="ECO:0000256" key="2">
    <source>
        <dbReference type="SAM" id="MobiDB-lite"/>
    </source>
</evidence>
<feature type="region of interest" description="Disordered" evidence="2">
    <location>
        <begin position="722"/>
        <end position="756"/>
    </location>
</feature>
<dbReference type="PANTHER" id="PTHR12353:SF1">
    <property type="entry name" value="DISKS LARGE-ASSOCIATED PROTEIN 5"/>
    <property type="match status" value="1"/>
</dbReference>
<accession>A0A9P0FB41</accession>
<evidence type="ECO:0008006" key="5">
    <source>
        <dbReference type="Google" id="ProtNLM"/>
    </source>
</evidence>
<feature type="compositionally biased region" description="Basic residues" evidence="2">
    <location>
        <begin position="240"/>
        <end position="251"/>
    </location>
</feature>
<feature type="region of interest" description="Disordered" evidence="2">
    <location>
        <begin position="240"/>
        <end position="277"/>
    </location>
</feature>
<feature type="region of interest" description="Disordered" evidence="2">
    <location>
        <begin position="441"/>
        <end position="460"/>
    </location>
</feature>
<dbReference type="GO" id="GO:0007052">
    <property type="term" value="P:mitotic spindle organization"/>
    <property type="evidence" value="ECO:0007669"/>
    <property type="project" value="TreeGrafter"/>
</dbReference>
<dbReference type="PANTHER" id="PTHR12353">
    <property type="entry name" value="DISKS LARGE-ASSOCIATED PROTEIN DAP SAP90/PSD-95-ASSOCIATED PROTEIN"/>
    <property type="match status" value="1"/>
</dbReference>
<feature type="region of interest" description="Disordered" evidence="2">
    <location>
        <begin position="142"/>
        <end position="179"/>
    </location>
</feature>
<feature type="region of interest" description="Disordered" evidence="2">
    <location>
        <begin position="592"/>
        <end position="626"/>
    </location>
</feature>
<dbReference type="GO" id="GO:0051382">
    <property type="term" value="P:kinetochore assembly"/>
    <property type="evidence" value="ECO:0007669"/>
    <property type="project" value="TreeGrafter"/>
</dbReference>
<dbReference type="OrthoDB" id="10023951at2759"/>
<dbReference type="GO" id="GO:0005737">
    <property type="term" value="C:cytoplasm"/>
    <property type="evidence" value="ECO:0007669"/>
    <property type="project" value="TreeGrafter"/>
</dbReference>
<feature type="region of interest" description="Disordered" evidence="2">
    <location>
        <begin position="52"/>
        <end position="74"/>
    </location>
</feature>
<dbReference type="GO" id="GO:0007346">
    <property type="term" value="P:regulation of mitotic cell cycle"/>
    <property type="evidence" value="ECO:0007669"/>
    <property type="project" value="TreeGrafter"/>
</dbReference>
<dbReference type="EMBL" id="OV121132">
    <property type="protein sequence ID" value="CAH0545634.1"/>
    <property type="molecule type" value="Genomic_DNA"/>
</dbReference>
<proteinExistence type="inferred from homology"/>
<reference evidence="3" key="1">
    <citation type="submission" date="2021-12" db="EMBL/GenBank/DDBJ databases">
        <authorList>
            <person name="King R."/>
        </authorList>
    </citation>
    <scope>NUCLEOTIDE SEQUENCE</scope>
</reference>
<keyword evidence="4" id="KW-1185">Reference proteome</keyword>
<organism evidence="3 4">
    <name type="scientific">Brassicogethes aeneus</name>
    <name type="common">Rape pollen beetle</name>
    <name type="synonym">Meligethes aeneus</name>
    <dbReference type="NCBI Taxonomy" id="1431903"/>
    <lineage>
        <taxon>Eukaryota</taxon>
        <taxon>Metazoa</taxon>
        <taxon>Ecdysozoa</taxon>
        <taxon>Arthropoda</taxon>
        <taxon>Hexapoda</taxon>
        <taxon>Insecta</taxon>
        <taxon>Pterygota</taxon>
        <taxon>Neoptera</taxon>
        <taxon>Endopterygota</taxon>
        <taxon>Coleoptera</taxon>
        <taxon>Polyphaga</taxon>
        <taxon>Cucujiformia</taxon>
        <taxon>Nitidulidae</taxon>
        <taxon>Meligethinae</taxon>
        <taxon>Brassicogethes</taxon>
    </lineage>
</organism>
<dbReference type="GO" id="GO:0005634">
    <property type="term" value="C:nucleus"/>
    <property type="evidence" value="ECO:0007669"/>
    <property type="project" value="TreeGrafter"/>
</dbReference>